<keyword evidence="6 17" id="KW-0808">Transferase</keyword>
<evidence type="ECO:0000259" key="18">
    <source>
        <dbReference type="SMART" id="SM00861"/>
    </source>
</evidence>
<accession>A0A2H3P264</accession>
<sequence>MPTPSVSTEPLIEPSALDRQSINTIRCLAMDAVQQAESGHPGMPMGAAAMAYVLWTRHLKHDPSDPDWADRDRFVLSAGHGSMLLYALLHLTGYDLPLDEIKNFRQWGSKTPGHPEAHLTPGVETTTGPLGQGFATGVGMAIAERYLAAHFNTEEHPLVDHYTYGIVSDGDLMEGISSEAASFAGHQGLGRLIYLYDDNEISIDGSTDIAFTENVPQRFEAMGWHVHTVDDGNDLRAIDQAIRVAKSETRRPSLLCVRTNIGYGSPNKQDTAAAHGAPLGEDEIARTKEALGWPSDAPAFHVPDEVATHMREAVETGQEAHAQWDALYDTYEAVHPEKAATFDRWMRGDLPSDWDAVLPTFETGTSRATRASSGTVLDHLVDDMGAYLVGGSADLTGSNKTHVDGQADMQADAPDGSYVRFGVREHAMAAAANGMVLHGGVRPYVGTFLIFSDYLRPALRLSGLMEQPVTYVLTHDSIGLGEDGPTHQPIEHLAALRAMPNVTVIRPADGAETAQAWRAALENTSGPTVLALTRQGLPEFDHSGDASAEGVQRGAYILRDPDGTPDAILMGSGSEVQHLVAAADTLASEDDLAVRVVSVPSWELFEAQSDTYRRTVLPPEVTTRVAMEAGCTQGWHRYVGDHGRVLGIDRFGASAPGAENMRQFGFTPEHVVDTVRELKQA</sequence>
<evidence type="ECO:0000256" key="14">
    <source>
        <dbReference type="PIRSR" id="PIRSR605478-3"/>
    </source>
</evidence>
<dbReference type="SUPFAM" id="SSF52922">
    <property type="entry name" value="TK C-terminal domain-like"/>
    <property type="match status" value="1"/>
</dbReference>
<dbReference type="Pfam" id="PF00456">
    <property type="entry name" value="Transketolase_N"/>
    <property type="match status" value="1"/>
</dbReference>
<dbReference type="Proteomes" id="UP000221024">
    <property type="component" value="Unassembled WGS sequence"/>
</dbReference>
<comment type="cofactor">
    <cofactor evidence="15">
        <name>Mg(2+)</name>
        <dbReference type="ChEBI" id="CHEBI:18420"/>
    </cofactor>
    <text evidence="15">Binds 1 Mg(2+) ion per subunit. Can also utilize other divalent metal cations, such as Ca(2+), Mn(2+) and Co(2+).</text>
</comment>
<comment type="catalytic activity">
    <reaction evidence="10 17">
        <text>D-sedoheptulose 7-phosphate + D-glyceraldehyde 3-phosphate = aldehydo-D-ribose 5-phosphate + D-xylulose 5-phosphate</text>
        <dbReference type="Rhea" id="RHEA:10508"/>
        <dbReference type="ChEBI" id="CHEBI:57483"/>
        <dbReference type="ChEBI" id="CHEBI:57737"/>
        <dbReference type="ChEBI" id="CHEBI:58273"/>
        <dbReference type="ChEBI" id="CHEBI:59776"/>
        <dbReference type="EC" id="2.2.1.1"/>
    </reaction>
</comment>
<dbReference type="InterPro" id="IPR020826">
    <property type="entry name" value="Transketolase_BS"/>
</dbReference>
<evidence type="ECO:0000256" key="10">
    <source>
        <dbReference type="ARBA" id="ARBA00049473"/>
    </source>
</evidence>
<feature type="binding site" evidence="13">
    <location>
        <position position="398"/>
    </location>
    <ligand>
        <name>substrate</name>
    </ligand>
</feature>
<evidence type="ECO:0000313" key="20">
    <source>
        <dbReference type="Proteomes" id="UP000221024"/>
    </source>
</evidence>
<dbReference type="PANTHER" id="PTHR43522:SF2">
    <property type="entry name" value="TRANSKETOLASE 1-RELATED"/>
    <property type="match status" value="1"/>
</dbReference>
<evidence type="ECO:0000256" key="4">
    <source>
        <dbReference type="ARBA" id="ARBA00011738"/>
    </source>
</evidence>
<dbReference type="SMART" id="SM00861">
    <property type="entry name" value="Transket_pyr"/>
    <property type="match status" value="1"/>
</dbReference>
<feature type="binding site" evidence="14">
    <location>
        <position position="451"/>
    </location>
    <ligand>
        <name>thiamine diphosphate</name>
        <dbReference type="ChEBI" id="CHEBI:58937"/>
    </ligand>
</feature>
<evidence type="ECO:0000256" key="13">
    <source>
        <dbReference type="PIRSR" id="PIRSR605478-2"/>
    </source>
</evidence>
<feature type="binding site" evidence="15">
    <location>
        <position position="199"/>
    </location>
    <ligand>
        <name>Mg(2+)</name>
        <dbReference type="ChEBI" id="CHEBI:18420"/>
    </ligand>
</feature>
<comment type="cofactor">
    <cofactor evidence="14">
        <name>thiamine diphosphate</name>
        <dbReference type="ChEBI" id="CHEBI:58937"/>
    </cofactor>
    <text evidence="14">Binds 1 thiamine pyrophosphate per subunit. During the reaction, the substrate forms a covalent intermediate with the cofactor.</text>
</comment>
<dbReference type="PROSITE" id="PS00802">
    <property type="entry name" value="TRANSKETOLASE_2"/>
    <property type="match status" value="1"/>
</dbReference>
<keyword evidence="8 15" id="KW-0460">Magnesium</keyword>
<feature type="binding site" evidence="14">
    <location>
        <position position="275"/>
    </location>
    <ligand>
        <name>thiamine diphosphate</name>
        <dbReference type="ChEBI" id="CHEBI:58937"/>
    </ligand>
</feature>
<dbReference type="InterPro" id="IPR009014">
    <property type="entry name" value="Transketo_C/PFOR_II"/>
</dbReference>
<feature type="domain" description="Transketolase-like pyrimidine-binding" evidence="18">
    <location>
        <begin position="367"/>
        <end position="539"/>
    </location>
</feature>
<keyword evidence="20" id="KW-1185">Reference proteome</keyword>
<dbReference type="AlphaFoldDB" id="A0A2H3P264"/>
<evidence type="ECO:0000256" key="6">
    <source>
        <dbReference type="ARBA" id="ARBA00022679"/>
    </source>
</evidence>
<evidence type="ECO:0000256" key="15">
    <source>
        <dbReference type="PIRSR" id="PIRSR605478-4"/>
    </source>
</evidence>
<dbReference type="InterPro" id="IPR005478">
    <property type="entry name" value="Transketolase_bac-like"/>
</dbReference>
<keyword evidence="7 15" id="KW-0479">Metal-binding</keyword>
<feature type="binding site" evidence="14">
    <location>
        <position position="170"/>
    </location>
    <ligand>
        <name>thiamine diphosphate</name>
        <dbReference type="ChEBI" id="CHEBI:58937"/>
    </ligand>
</feature>
<dbReference type="InterPro" id="IPR029061">
    <property type="entry name" value="THDP-binding"/>
</dbReference>
<keyword evidence="9 14" id="KW-0786">Thiamine pyrophosphate</keyword>
<feature type="active site" description="Proton donor" evidence="12">
    <location>
        <position position="425"/>
    </location>
</feature>
<evidence type="ECO:0000256" key="8">
    <source>
        <dbReference type="ARBA" id="ARBA00022842"/>
    </source>
</evidence>
<feature type="site" description="Important for catalytic activity" evidence="16">
    <location>
        <position position="275"/>
    </location>
</feature>
<evidence type="ECO:0000256" key="1">
    <source>
        <dbReference type="ARBA" id="ARBA00001913"/>
    </source>
</evidence>
<dbReference type="Gene3D" id="3.40.50.970">
    <property type="match status" value="2"/>
</dbReference>
<dbReference type="Pfam" id="PF22613">
    <property type="entry name" value="Transketolase_C_1"/>
    <property type="match status" value="1"/>
</dbReference>
<gene>
    <name evidence="19" type="primary">tkt</name>
    <name evidence="19" type="ORF">CRI93_06225</name>
</gene>
<feature type="binding site" evidence="15">
    <location>
        <position position="169"/>
    </location>
    <ligand>
        <name>Mg(2+)</name>
        <dbReference type="ChEBI" id="CHEBI:18420"/>
    </ligand>
</feature>
<feature type="binding site" evidence="14">
    <location>
        <position position="80"/>
    </location>
    <ligand>
        <name>thiamine diphosphate</name>
        <dbReference type="ChEBI" id="CHEBI:58937"/>
    </ligand>
</feature>
<dbReference type="EMBL" id="PDEP01000004">
    <property type="protein sequence ID" value="PEN08036.1"/>
    <property type="molecule type" value="Genomic_DNA"/>
</dbReference>
<evidence type="ECO:0000256" key="9">
    <source>
        <dbReference type="ARBA" id="ARBA00023052"/>
    </source>
</evidence>
<dbReference type="CDD" id="cd07033">
    <property type="entry name" value="TPP_PYR_DXS_TK_like"/>
    <property type="match status" value="1"/>
</dbReference>
<dbReference type="GO" id="GO:0004802">
    <property type="term" value="F:transketolase activity"/>
    <property type="evidence" value="ECO:0007669"/>
    <property type="project" value="UniProtKB-UniRule"/>
</dbReference>
<dbReference type="Gene3D" id="3.40.50.920">
    <property type="match status" value="1"/>
</dbReference>
<evidence type="ECO:0000256" key="7">
    <source>
        <dbReference type="ARBA" id="ARBA00022723"/>
    </source>
</evidence>
<dbReference type="InterPro" id="IPR005474">
    <property type="entry name" value="Transketolase_N"/>
</dbReference>
<dbReference type="CDD" id="cd02012">
    <property type="entry name" value="TPP_TK"/>
    <property type="match status" value="1"/>
</dbReference>
<dbReference type="InterPro" id="IPR005475">
    <property type="entry name" value="Transketolase-like_Pyr-bd"/>
</dbReference>
<protein>
    <recommendedName>
        <fullName evidence="5 11">Transketolase</fullName>
        <ecNumber evidence="5 11">2.2.1.1</ecNumber>
    </recommendedName>
</protein>
<proteinExistence type="inferred from homology"/>
<name>A0A2H3P264_9BACT</name>
<evidence type="ECO:0000256" key="16">
    <source>
        <dbReference type="PIRSR" id="PIRSR605478-5"/>
    </source>
</evidence>
<feature type="binding site" evidence="13">
    <location>
        <position position="534"/>
    </location>
    <ligand>
        <name>substrate</name>
    </ligand>
</feature>
<keyword evidence="17" id="KW-0106">Calcium</keyword>
<dbReference type="EC" id="2.2.1.1" evidence="5 11"/>
<dbReference type="InterPro" id="IPR055152">
    <property type="entry name" value="Transketolase-like_C_2"/>
</dbReference>
<reference evidence="19 20" key="1">
    <citation type="submission" date="2017-10" db="EMBL/GenBank/DDBJ databases">
        <title>Draft genome of Longimonas halophila.</title>
        <authorList>
            <person name="Goh K.M."/>
            <person name="Shamsir M.S."/>
            <person name="Lim S.W."/>
        </authorList>
    </citation>
    <scope>NUCLEOTIDE SEQUENCE [LARGE SCALE GENOMIC DNA]</scope>
    <source>
        <strain evidence="19 20">KCTC 42399</strain>
    </source>
</reference>
<dbReference type="PROSITE" id="PS00801">
    <property type="entry name" value="TRANSKETOLASE_1"/>
    <property type="match status" value="1"/>
</dbReference>
<dbReference type="InterPro" id="IPR049557">
    <property type="entry name" value="Transketolase_CS"/>
</dbReference>
<evidence type="ECO:0000256" key="17">
    <source>
        <dbReference type="RuleBase" id="RU004996"/>
    </source>
</evidence>
<comment type="subunit">
    <text evidence="4 17">Homodimer.</text>
</comment>
<evidence type="ECO:0000256" key="11">
    <source>
        <dbReference type="NCBIfam" id="TIGR00232"/>
    </source>
</evidence>
<dbReference type="SUPFAM" id="SSF52518">
    <property type="entry name" value="Thiamin diphosphate-binding fold (THDP-binding)"/>
    <property type="match status" value="2"/>
</dbReference>
<comment type="cofactor">
    <cofactor evidence="1">
        <name>Ca(2+)</name>
        <dbReference type="ChEBI" id="CHEBI:29108"/>
    </cofactor>
</comment>
<feature type="binding site" evidence="14">
    <location>
        <position position="199"/>
    </location>
    <ligand>
        <name>thiamine diphosphate</name>
        <dbReference type="ChEBI" id="CHEBI:58937"/>
    </ligand>
</feature>
<dbReference type="FunFam" id="3.40.50.970:FF:000003">
    <property type="entry name" value="Transketolase"/>
    <property type="match status" value="1"/>
</dbReference>
<feature type="binding site" evidence="13">
    <location>
        <position position="275"/>
    </location>
    <ligand>
        <name>substrate</name>
    </ligand>
</feature>
<comment type="cofactor">
    <cofactor evidence="17">
        <name>Mg(2+)</name>
        <dbReference type="ChEBI" id="CHEBI:18420"/>
    </cofactor>
    <cofactor evidence="17">
        <name>Ca(2+)</name>
        <dbReference type="ChEBI" id="CHEBI:29108"/>
    </cofactor>
    <cofactor evidence="17">
        <name>Mn(2+)</name>
        <dbReference type="ChEBI" id="CHEBI:29035"/>
    </cofactor>
    <cofactor evidence="17">
        <name>Co(2+)</name>
        <dbReference type="ChEBI" id="CHEBI:48828"/>
    </cofactor>
    <text evidence="17">Binds 1 Mg(2+) ion per subunit. Can also utilize other divalent metal cations, such as Ca(2+), Mn(2+) and Co(2+).</text>
</comment>
<dbReference type="GO" id="GO:0046872">
    <property type="term" value="F:metal ion binding"/>
    <property type="evidence" value="ECO:0007669"/>
    <property type="project" value="UniProtKB-KW"/>
</dbReference>
<dbReference type="Pfam" id="PF02779">
    <property type="entry name" value="Transket_pyr"/>
    <property type="match status" value="1"/>
</dbReference>
<dbReference type="PANTHER" id="PTHR43522">
    <property type="entry name" value="TRANSKETOLASE"/>
    <property type="match status" value="1"/>
</dbReference>
<dbReference type="GO" id="GO:0005829">
    <property type="term" value="C:cytosol"/>
    <property type="evidence" value="ECO:0007669"/>
    <property type="project" value="TreeGrafter"/>
</dbReference>
<evidence type="ECO:0000313" key="19">
    <source>
        <dbReference type="EMBL" id="PEN08036.1"/>
    </source>
</evidence>
<evidence type="ECO:0000256" key="5">
    <source>
        <dbReference type="ARBA" id="ARBA00013152"/>
    </source>
</evidence>
<dbReference type="FunFam" id="3.40.50.970:FF:000004">
    <property type="entry name" value="Transketolase"/>
    <property type="match status" value="1"/>
</dbReference>
<evidence type="ECO:0000256" key="12">
    <source>
        <dbReference type="PIRSR" id="PIRSR605478-1"/>
    </source>
</evidence>
<feature type="binding site" evidence="13">
    <location>
        <position position="483"/>
    </location>
    <ligand>
        <name>substrate</name>
    </ligand>
</feature>
<feature type="binding site" evidence="13">
    <location>
        <position position="487"/>
    </location>
    <ligand>
        <name>substrate</name>
    </ligand>
</feature>
<dbReference type="OrthoDB" id="8732661at2"/>
<dbReference type="InterPro" id="IPR033247">
    <property type="entry name" value="Transketolase_fam"/>
</dbReference>
<evidence type="ECO:0000256" key="3">
    <source>
        <dbReference type="ARBA" id="ARBA00007131"/>
    </source>
</evidence>
<dbReference type="FunFam" id="3.40.50.920:FF:000003">
    <property type="entry name" value="Transketolase"/>
    <property type="match status" value="1"/>
</dbReference>
<feature type="binding site" evidence="15">
    <location>
        <position position="201"/>
    </location>
    <ligand>
        <name>Mg(2+)</name>
        <dbReference type="ChEBI" id="CHEBI:18420"/>
    </ligand>
</feature>
<comment type="caution">
    <text evidence="19">The sequence shown here is derived from an EMBL/GenBank/DDBJ whole genome shotgun (WGS) entry which is preliminary data.</text>
</comment>
<feature type="binding site" evidence="13">
    <location>
        <position position="370"/>
    </location>
    <ligand>
        <name>substrate</name>
    </ligand>
</feature>
<comment type="similarity">
    <text evidence="3 17">Belongs to the transketolase family.</text>
</comment>
<feature type="binding site" evidence="14">
    <location>
        <begin position="128"/>
        <end position="130"/>
    </location>
    <ligand>
        <name>thiamine diphosphate</name>
        <dbReference type="ChEBI" id="CHEBI:58937"/>
    </ligand>
</feature>
<evidence type="ECO:0000256" key="2">
    <source>
        <dbReference type="ARBA" id="ARBA00001941"/>
    </source>
</evidence>
<feature type="binding site" evidence="13">
    <location>
        <position position="475"/>
    </location>
    <ligand>
        <name>substrate</name>
    </ligand>
</feature>
<dbReference type="RefSeq" id="WP_098061761.1">
    <property type="nucleotide sequence ID" value="NZ_PDEP01000004.1"/>
</dbReference>
<dbReference type="NCBIfam" id="TIGR00232">
    <property type="entry name" value="tktlase_bact"/>
    <property type="match status" value="1"/>
</dbReference>
<comment type="function">
    <text evidence="17">Catalyzes the transfer of a two-carbon ketol group from a ketose donor to an aldose acceptor, via a covalent intermediate with the cofactor thiamine pyrophosphate.</text>
</comment>
<organism evidence="19 20">
    <name type="scientific">Longimonas halophila</name>
    <dbReference type="NCBI Taxonomy" id="1469170"/>
    <lineage>
        <taxon>Bacteria</taxon>
        <taxon>Pseudomonadati</taxon>
        <taxon>Rhodothermota</taxon>
        <taxon>Rhodothermia</taxon>
        <taxon>Rhodothermales</taxon>
        <taxon>Salisaetaceae</taxon>
        <taxon>Longimonas</taxon>
    </lineage>
</organism>
<feature type="site" description="Important for catalytic activity" evidence="16">
    <location>
        <position position="40"/>
    </location>
</feature>
<comment type="cofactor">
    <cofactor evidence="2">
        <name>Co(2+)</name>
        <dbReference type="ChEBI" id="CHEBI:48828"/>
    </cofactor>
</comment>
<dbReference type="GO" id="GO:0009052">
    <property type="term" value="P:pentose-phosphate shunt, non-oxidative branch"/>
    <property type="evidence" value="ECO:0007669"/>
    <property type="project" value="UniProtKB-ARBA"/>
</dbReference>
<feature type="binding site" evidence="13">
    <location>
        <position position="40"/>
    </location>
    <ligand>
        <name>substrate</name>
    </ligand>
</feature>